<dbReference type="PROSITE" id="PS50048">
    <property type="entry name" value="ZN2_CY6_FUNGAL_2"/>
    <property type="match status" value="1"/>
</dbReference>
<sequence length="706" mass="78726">MPRPKVRPEDRQRSSKACLPCQASKIRCDSQSPCMSCVRRERAAACTYIESNSRRRSHRHLRDRPIRFVSRMNPEGAAASSTPTRASRSVANNVNRNDDGQVKPLLANGLPSTSVVESPECTESRVLLSSKGERVYIGETSALSFLQFLRGIMKQYMGPSSFTENGPLNIMLEADENEDRTVVLEESIEDKRELIQAYFEASSGFLDLFKKSDIYKVLQTENSSHKKRLTKEDLAILYLVIAIGGQCRGANPTDHQYAVNYFSRGQQLGFDGMLKHPSIHMVRIFVLMAFYMLGACHRNAAYMYLGVASKAAATLGLHIKRQYQGLSEEEYYIRWRVFRSLRVFDLVVSTPLGRPVSSLPLDHDGSPLPDRMQNTDGEAVSAAFAGSKLLDEIVQKLKTMDNNLDSETAEHFLHRLRLWINNLPPEFRHLAADNDTVPLVREKAIGSIHVSCIYYFAIILTTRSFLISHLMTRLKELSILTPGPAGSPSTQGNTSTKIPQLANVCTQAGAYMANMCEKAMLSGLLLRNMCIVKAWVFAAGLILGSSLFVYDDTETRGETESAFQSARHVLRNLANLSPQAKHYDEILTSFAEAIVKHRQHVVSERQKAAKQYIDCIFDIDITPTAGRGERCEIDDGDGEDVDYFYPVFDESIPGAVFGGLDNFPGVESSNLDNTSVDLDGFSGFSFQDGANWSIDHEPFGLLFEGM</sequence>
<keyword evidence="7" id="KW-0472">Membrane</keyword>
<dbReference type="InterPro" id="IPR007219">
    <property type="entry name" value="XnlR_reg_dom"/>
</dbReference>
<dbReference type="RefSeq" id="XP_035347676.1">
    <property type="nucleotide sequence ID" value="XM_035491783.1"/>
</dbReference>
<dbReference type="GO" id="GO:0000978">
    <property type="term" value="F:RNA polymerase II cis-regulatory region sequence-specific DNA binding"/>
    <property type="evidence" value="ECO:0007669"/>
    <property type="project" value="TreeGrafter"/>
</dbReference>
<feature type="region of interest" description="Disordered" evidence="6">
    <location>
        <begin position="71"/>
        <end position="104"/>
    </location>
</feature>
<evidence type="ECO:0000256" key="4">
    <source>
        <dbReference type="ARBA" id="ARBA00023163"/>
    </source>
</evidence>
<dbReference type="SMART" id="SM00906">
    <property type="entry name" value="Fungal_trans"/>
    <property type="match status" value="1"/>
</dbReference>
<keyword evidence="2" id="KW-0805">Transcription regulation</keyword>
<feature type="domain" description="Zn(2)-C6 fungal-type" evidence="8">
    <location>
        <begin position="17"/>
        <end position="48"/>
    </location>
</feature>
<keyword evidence="3" id="KW-0238">DNA-binding</keyword>
<evidence type="ECO:0000256" key="5">
    <source>
        <dbReference type="ARBA" id="ARBA00023242"/>
    </source>
</evidence>
<dbReference type="SUPFAM" id="SSF57701">
    <property type="entry name" value="Zn2/Cys6 DNA-binding domain"/>
    <property type="match status" value="1"/>
</dbReference>
<dbReference type="PANTHER" id="PTHR47424:SF9">
    <property type="entry name" value="TAH-2"/>
    <property type="match status" value="1"/>
</dbReference>
<keyword evidence="1" id="KW-0479">Metal-binding</keyword>
<dbReference type="GeneID" id="55996141"/>
<evidence type="ECO:0000313" key="9">
    <source>
        <dbReference type="EMBL" id="QKX61502.1"/>
    </source>
</evidence>
<evidence type="ECO:0000313" key="10">
    <source>
        <dbReference type="Proteomes" id="UP000509510"/>
    </source>
</evidence>
<dbReference type="InterPro" id="IPR001138">
    <property type="entry name" value="Zn2Cys6_DnaBD"/>
</dbReference>
<evidence type="ECO:0000256" key="2">
    <source>
        <dbReference type="ARBA" id="ARBA00023015"/>
    </source>
</evidence>
<dbReference type="GO" id="GO:0008270">
    <property type="term" value="F:zinc ion binding"/>
    <property type="evidence" value="ECO:0007669"/>
    <property type="project" value="InterPro"/>
</dbReference>
<keyword evidence="7" id="KW-0812">Transmembrane</keyword>
<keyword evidence="10" id="KW-1185">Reference proteome</keyword>
<dbReference type="CDD" id="cd12148">
    <property type="entry name" value="fungal_TF_MHR"/>
    <property type="match status" value="1"/>
</dbReference>
<organism evidence="9 10">
    <name type="scientific">Talaromyces rugulosus</name>
    <name type="common">Penicillium rugulosum</name>
    <dbReference type="NCBI Taxonomy" id="121627"/>
    <lineage>
        <taxon>Eukaryota</taxon>
        <taxon>Fungi</taxon>
        <taxon>Dikarya</taxon>
        <taxon>Ascomycota</taxon>
        <taxon>Pezizomycotina</taxon>
        <taxon>Eurotiomycetes</taxon>
        <taxon>Eurotiomycetidae</taxon>
        <taxon>Eurotiales</taxon>
        <taxon>Trichocomaceae</taxon>
        <taxon>Talaromyces</taxon>
        <taxon>Talaromyces sect. Islandici</taxon>
    </lineage>
</organism>
<evidence type="ECO:0000256" key="7">
    <source>
        <dbReference type="SAM" id="Phobius"/>
    </source>
</evidence>
<evidence type="ECO:0000259" key="8">
    <source>
        <dbReference type="PROSITE" id="PS50048"/>
    </source>
</evidence>
<keyword evidence="4" id="KW-0804">Transcription</keyword>
<dbReference type="CDD" id="cd00067">
    <property type="entry name" value="GAL4"/>
    <property type="match status" value="1"/>
</dbReference>
<dbReference type="Proteomes" id="UP000509510">
    <property type="component" value="Chromosome V"/>
</dbReference>
<dbReference type="InterPro" id="IPR036864">
    <property type="entry name" value="Zn2-C6_fun-type_DNA-bd_sf"/>
</dbReference>
<protein>
    <recommendedName>
        <fullName evidence="8">Zn(2)-C6 fungal-type domain-containing protein</fullName>
    </recommendedName>
</protein>
<dbReference type="KEGG" id="trg:TRUGW13939_08653"/>
<dbReference type="InterPro" id="IPR051127">
    <property type="entry name" value="Fungal_SecMet_Regulators"/>
</dbReference>
<dbReference type="PANTHER" id="PTHR47424">
    <property type="entry name" value="REGULATORY PROTEIN GAL4"/>
    <property type="match status" value="1"/>
</dbReference>
<evidence type="ECO:0000256" key="3">
    <source>
        <dbReference type="ARBA" id="ARBA00023125"/>
    </source>
</evidence>
<reference evidence="10" key="1">
    <citation type="submission" date="2020-06" db="EMBL/GenBank/DDBJ databases">
        <title>A chromosome-scale genome assembly of Talaromyces rugulosus W13939.</title>
        <authorList>
            <person name="Wang B."/>
            <person name="Guo L."/>
            <person name="Ye K."/>
            <person name="Wang L."/>
        </authorList>
    </citation>
    <scope>NUCLEOTIDE SEQUENCE [LARGE SCALE GENOMIC DNA]</scope>
    <source>
        <strain evidence="10">W13939</strain>
    </source>
</reference>
<keyword evidence="7" id="KW-1133">Transmembrane helix</keyword>
<dbReference type="OrthoDB" id="4064873at2759"/>
<dbReference type="GO" id="GO:0000981">
    <property type="term" value="F:DNA-binding transcription factor activity, RNA polymerase II-specific"/>
    <property type="evidence" value="ECO:0007669"/>
    <property type="project" value="InterPro"/>
</dbReference>
<gene>
    <name evidence="9" type="ORF">TRUGW13939_08653</name>
</gene>
<accession>A0A7H8R568</accession>
<dbReference type="Pfam" id="PF00172">
    <property type="entry name" value="Zn_clus"/>
    <property type="match status" value="1"/>
</dbReference>
<dbReference type="GO" id="GO:0006351">
    <property type="term" value="P:DNA-templated transcription"/>
    <property type="evidence" value="ECO:0007669"/>
    <property type="project" value="InterPro"/>
</dbReference>
<feature type="transmembrane region" description="Helical" evidence="7">
    <location>
        <begin position="453"/>
        <end position="471"/>
    </location>
</feature>
<dbReference type="AlphaFoldDB" id="A0A7H8R568"/>
<name>A0A7H8R568_TALRU</name>
<dbReference type="GO" id="GO:0005634">
    <property type="term" value="C:nucleus"/>
    <property type="evidence" value="ECO:0007669"/>
    <property type="project" value="TreeGrafter"/>
</dbReference>
<proteinExistence type="predicted"/>
<dbReference type="EMBL" id="CP055902">
    <property type="protein sequence ID" value="QKX61502.1"/>
    <property type="molecule type" value="Genomic_DNA"/>
</dbReference>
<dbReference type="Gene3D" id="4.10.240.10">
    <property type="entry name" value="Zn(2)-C6 fungal-type DNA-binding domain"/>
    <property type="match status" value="1"/>
</dbReference>
<dbReference type="Pfam" id="PF04082">
    <property type="entry name" value="Fungal_trans"/>
    <property type="match status" value="1"/>
</dbReference>
<dbReference type="SMART" id="SM00066">
    <property type="entry name" value="GAL4"/>
    <property type="match status" value="1"/>
</dbReference>
<keyword evidence="5" id="KW-0539">Nucleus</keyword>
<feature type="compositionally biased region" description="Low complexity" evidence="6">
    <location>
        <begin position="77"/>
        <end position="89"/>
    </location>
</feature>
<evidence type="ECO:0000256" key="1">
    <source>
        <dbReference type="ARBA" id="ARBA00022723"/>
    </source>
</evidence>
<evidence type="ECO:0000256" key="6">
    <source>
        <dbReference type="SAM" id="MobiDB-lite"/>
    </source>
</evidence>
<dbReference type="GO" id="GO:0000435">
    <property type="term" value="P:positive regulation of transcription from RNA polymerase II promoter by galactose"/>
    <property type="evidence" value="ECO:0007669"/>
    <property type="project" value="TreeGrafter"/>
</dbReference>